<dbReference type="AlphaFoldDB" id="A0A1F6TVV5"/>
<feature type="repeat" description="ANK" evidence="3">
    <location>
        <begin position="109"/>
        <end position="141"/>
    </location>
</feature>
<keyword evidence="1" id="KW-0677">Repeat</keyword>
<dbReference type="SUPFAM" id="SSF48403">
    <property type="entry name" value="Ankyrin repeat"/>
    <property type="match status" value="1"/>
</dbReference>
<dbReference type="GO" id="GO:0085020">
    <property type="term" value="P:protein K6-linked ubiquitination"/>
    <property type="evidence" value="ECO:0007669"/>
    <property type="project" value="TreeGrafter"/>
</dbReference>
<dbReference type="Gene3D" id="1.25.40.20">
    <property type="entry name" value="Ankyrin repeat-containing domain"/>
    <property type="match status" value="1"/>
</dbReference>
<feature type="repeat" description="ANK" evidence="3">
    <location>
        <begin position="175"/>
        <end position="201"/>
    </location>
</feature>
<dbReference type="STRING" id="1817760.A2151_03885"/>
<evidence type="ECO:0000256" key="2">
    <source>
        <dbReference type="ARBA" id="ARBA00023043"/>
    </source>
</evidence>
<dbReference type="GO" id="GO:0004842">
    <property type="term" value="F:ubiquitin-protein transferase activity"/>
    <property type="evidence" value="ECO:0007669"/>
    <property type="project" value="TreeGrafter"/>
</dbReference>
<evidence type="ECO:0000313" key="5">
    <source>
        <dbReference type="Proteomes" id="UP000178885"/>
    </source>
</evidence>
<dbReference type="PROSITE" id="PS50297">
    <property type="entry name" value="ANK_REP_REGION"/>
    <property type="match status" value="2"/>
</dbReference>
<evidence type="ECO:0000256" key="1">
    <source>
        <dbReference type="ARBA" id="ARBA00022737"/>
    </source>
</evidence>
<name>A0A1F6TVV5_9PROT</name>
<proteinExistence type="predicted"/>
<feature type="repeat" description="ANK" evidence="3">
    <location>
        <begin position="142"/>
        <end position="174"/>
    </location>
</feature>
<reference evidence="4 5" key="1">
    <citation type="journal article" date="2016" name="Nat. Commun.">
        <title>Thousands of microbial genomes shed light on interconnected biogeochemical processes in an aquifer system.</title>
        <authorList>
            <person name="Anantharaman K."/>
            <person name="Brown C.T."/>
            <person name="Hug L.A."/>
            <person name="Sharon I."/>
            <person name="Castelle C.J."/>
            <person name="Probst A.J."/>
            <person name="Thomas B.C."/>
            <person name="Singh A."/>
            <person name="Wilkins M.J."/>
            <person name="Karaoz U."/>
            <person name="Brodie E.L."/>
            <person name="Williams K.H."/>
            <person name="Hubbard S.S."/>
            <person name="Banfield J.F."/>
        </authorList>
    </citation>
    <scope>NUCLEOTIDE SEQUENCE [LARGE SCALE GENOMIC DNA]</scope>
</reference>
<accession>A0A1F6TVV5</accession>
<dbReference type="PANTHER" id="PTHR24171:SF8">
    <property type="entry name" value="BRCA1-ASSOCIATED RING DOMAIN PROTEIN 1"/>
    <property type="match status" value="1"/>
</dbReference>
<protein>
    <submittedName>
        <fullName evidence="4">Uncharacterized protein</fullName>
    </submittedName>
</protein>
<sequence length="229" mass="24010">MALVGLLSVGANMPHVWNEYLSIDHRYLVAGLTAVVAVSLVRYLKFTLILVVAILAVGANLTDDLARELGVDPQIMMLGLVSMVVMSLSNRMLKLPTGTGQTGHTRSLHGAAALFHAIRKGRIAVVLSLLAQGVNVNVRTVTGKTPLMIACYKGYGDIVQMLLEHGAHIDTQDQMGDTPLKIATRAGNTRVAELLRKAGAQGAAPAATAHVLPVASAPVCAATLYSSAA</sequence>
<dbReference type="Proteomes" id="UP000178885">
    <property type="component" value="Unassembled WGS sequence"/>
</dbReference>
<keyword evidence="2 3" id="KW-0040">ANK repeat</keyword>
<evidence type="ECO:0000256" key="3">
    <source>
        <dbReference type="PROSITE-ProRule" id="PRU00023"/>
    </source>
</evidence>
<dbReference type="Pfam" id="PF12796">
    <property type="entry name" value="Ank_2"/>
    <property type="match status" value="1"/>
</dbReference>
<dbReference type="PANTHER" id="PTHR24171">
    <property type="entry name" value="ANKYRIN REPEAT DOMAIN-CONTAINING PROTEIN 39-RELATED"/>
    <property type="match status" value="1"/>
</dbReference>
<evidence type="ECO:0000313" key="4">
    <source>
        <dbReference type="EMBL" id="OGI49247.1"/>
    </source>
</evidence>
<comment type="caution">
    <text evidence="4">The sequence shown here is derived from an EMBL/GenBank/DDBJ whole genome shotgun (WGS) entry which is preliminary data.</text>
</comment>
<organism evidence="4 5">
    <name type="scientific">Candidatus Muproteobacteria bacterium RBG_16_65_34</name>
    <dbReference type="NCBI Taxonomy" id="1817760"/>
    <lineage>
        <taxon>Bacteria</taxon>
        <taxon>Pseudomonadati</taxon>
        <taxon>Pseudomonadota</taxon>
        <taxon>Candidatus Muproteobacteria</taxon>
    </lineage>
</organism>
<dbReference type="PROSITE" id="PS50088">
    <property type="entry name" value="ANK_REPEAT"/>
    <property type="match status" value="3"/>
</dbReference>
<dbReference type="InterPro" id="IPR036770">
    <property type="entry name" value="Ankyrin_rpt-contain_sf"/>
</dbReference>
<dbReference type="EMBL" id="MFSU01000002">
    <property type="protein sequence ID" value="OGI49247.1"/>
    <property type="molecule type" value="Genomic_DNA"/>
</dbReference>
<gene>
    <name evidence="4" type="ORF">A2151_03885</name>
</gene>
<dbReference type="SMART" id="SM00248">
    <property type="entry name" value="ANK"/>
    <property type="match status" value="3"/>
</dbReference>
<dbReference type="InterPro" id="IPR002110">
    <property type="entry name" value="Ankyrin_rpt"/>
</dbReference>